<gene>
    <name evidence="2" type="ORF">KK1_024821</name>
</gene>
<feature type="signal peptide" evidence="1">
    <location>
        <begin position="1"/>
        <end position="24"/>
    </location>
</feature>
<protein>
    <submittedName>
        <fullName evidence="2">Uncharacterized protein</fullName>
    </submittedName>
</protein>
<dbReference type="AlphaFoldDB" id="A0A151SEH7"/>
<sequence length="108" mass="10768">METQNMKAFVLALCLAVFVATCWAHGPEPAASVTDPAAPAVNAIKNAGNAVKDAATPAVNAAEEAGSAAKDAATPAATAVRDATAPAAHAAAEKSESFAQWAYDKLSS</sequence>
<evidence type="ECO:0000256" key="1">
    <source>
        <dbReference type="SAM" id="SignalP"/>
    </source>
</evidence>
<reference evidence="2" key="1">
    <citation type="journal article" date="2012" name="Nat. Biotechnol.">
        <title>Draft genome sequence of pigeonpea (Cajanus cajan), an orphan legume crop of resource-poor farmers.</title>
        <authorList>
            <person name="Varshney R.K."/>
            <person name="Chen W."/>
            <person name="Li Y."/>
            <person name="Bharti A.K."/>
            <person name="Saxena R.K."/>
            <person name="Schlueter J.A."/>
            <person name="Donoghue M.T."/>
            <person name="Azam S."/>
            <person name="Fan G."/>
            <person name="Whaley A.M."/>
            <person name="Farmer A.D."/>
            <person name="Sheridan J."/>
            <person name="Iwata A."/>
            <person name="Tuteja R."/>
            <person name="Penmetsa R.V."/>
            <person name="Wu W."/>
            <person name="Upadhyaya H.D."/>
            <person name="Yang S.P."/>
            <person name="Shah T."/>
            <person name="Saxena K.B."/>
            <person name="Michael T."/>
            <person name="McCombie W.R."/>
            <person name="Yang B."/>
            <person name="Zhang G."/>
            <person name="Yang H."/>
            <person name="Wang J."/>
            <person name="Spillane C."/>
            <person name="Cook D.R."/>
            <person name="May G.D."/>
            <person name="Xu X."/>
            <person name="Jackson S.A."/>
        </authorList>
    </citation>
    <scope>NUCLEOTIDE SEQUENCE [LARGE SCALE GENOMIC DNA]</scope>
</reference>
<evidence type="ECO:0000313" key="2">
    <source>
        <dbReference type="EMBL" id="KYP53195.1"/>
    </source>
</evidence>
<proteinExistence type="predicted"/>
<dbReference type="OMA" id="WAYGKIS"/>
<dbReference type="Gramene" id="C.cajan_24147.t">
    <property type="protein sequence ID" value="C.cajan_24147.t.cds1"/>
    <property type="gene ID" value="C.cajan_24147"/>
</dbReference>
<dbReference type="Proteomes" id="UP000075243">
    <property type="component" value="Unassembled WGS sequence"/>
</dbReference>
<keyword evidence="3" id="KW-1185">Reference proteome</keyword>
<dbReference type="EMBL" id="KQ483415">
    <property type="protein sequence ID" value="KYP53195.1"/>
    <property type="molecule type" value="Genomic_DNA"/>
</dbReference>
<organism evidence="2 3">
    <name type="scientific">Cajanus cajan</name>
    <name type="common">Pigeon pea</name>
    <name type="synonym">Cajanus indicus</name>
    <dbReference type="NCBI Taxonomy" id="3821"/>
    <lineage>
        <taxon>Eukaryota</taxon>
        <taxon>Viridiplantae</taxon>
        <taxon>Streptophyta</taxon>
        <taxon>Embryophyta</taxon>
        <taxon>Tracheophyta</taxon>
        <taxon>Spermatophyta</taxon>
        <taxon>Magnoliopsida</taxon>
        <taxon>eudicotyledons</taxon>
        <taxon>Gunneridae</taxon>
        <taxon>Pentapetalae</taxon>
        <taxon>rosids</taxon>
        <taxon>fabids</taxon>
        <taxon>Fabales</taxon>
        <taxon>Fabaceae</taxon>
        <taxon>Papilionoideae</taxon>
        <taxon>50 kb inversion clade</taxon>
        <taxon>NPAAA clade</taxon>
        <taxon>indigoferoid/millettioid clade</taxon>
        <taxon>Phaseoleae</taxon>
        <taxon>Cajanus</taxon>
    </lineage>
</organism>
<keyword evidence="1" id="KW-0732">Signal</keyword>
<name>A0A151SEH7_CAJCA</name>
<feature type="chain" id="PRO_5007588480" evidence="1">
    <location>
        <begin position="25"/>
        <end position="108"/>
    </location>
</feature>
<evidence type="ECO:0000313" key="3">
    <source>
        <dbReference type="Proteomes" id="UP000075243"/>
    </source>
</evidence>
<accession>A0A151SEH7</accession>